<evidence type="ECO:0000313" key="3">
    <source>
        <dbReference type="Proteomes" id="UP000502508"/>
    </source>
</evidence>
<dbReference type="Proteomes" id="UP000502508">
    <property type="component" value="Chromosome"/>
</dbReference>
<keyword evidence="1" id="KW-0472">Membrane</keyword>
<accession>A0A6F8XVE5</accession>
<reference evidence="2 3" key="2">
    <citation type="submission" date="2020-03" db="EMBL/GenBank/DDBJ databases">
        <authorList>
            <person name="Ichikawa N."/>
            <person name="Kimura A."/>
            <person name="Kitahashi Y."/>
            <person name="Uohara A."/>
        </authorList>
    </citation>
    <scope>NUCLEOTIDE SEQUENCE [LARGE SCALE GENOMIC DNA]</scope>
    <source>
        <strain evidence="2 3">NBRC 107702</strain>
    </source>
</reference>
<reference evidence="2 3" key="1">
    <citation type="submission" date="2020-03" db="EMBL/GenBank/DDBJ databases">
        <title>Whole genome shotgun sequence of Phytohabitans flavus NBRC 107702.</title>
        <authorList>
            <person name="Komaki H."/>
            <person name="Tamura T."/>
        </authorList>
    </citation>
    <scope>NUCLEOTIDE SEQUENCE [LARGE SCALE GENOMIC DNA]</scope>
    <source>
        <strain evidence="2 3">NBRC 107702</strain>
    </source>
</reference>
<proteinExistence type="predicted"/>
<evidence type="ECO:0008006" key="4">
    <source>
        <dbReference type="Google" id="ProtNLM"/>
    </source>
</evidence>
<protein>
    <recommendedName>
        <fullName evidence="4">DUF4367 domain-containing protein</fullName>
    </recommendedName>
</protein>
<sequence>MRHPTDGTLRRLVDEPAGVADADRAHVAGCPVCLSGLAAARKDAEAAGAALAVEVTTDVDAGWQRLSRAAEGEGRRGLAARTRRGRTALRSPVVAAVGVLTLLLGATAAAAANWLPIFHAEQITPVTAREAELVKLPELDDFGDVKVVKDLDVRQVADAAAAKEATGLSVPRVGELPRGVTGEPTYQVFDPVSATFTFSAQKAARFAAAAGHTLPPPPPGLDGSQFRLNGGPGVAAVWAENRPVPAMMLGRAVAPTAFSSGVPFETARDYLLSLPVLPENIAAQLRAFSADGTTLPLFTAIENMASSPADVNGVPATVLTSRDGTLGAVVWVDSGVITAVAGSLSADEVLSVARGLRWDR</sequence>
<keyword evidence="1" id="KW-1133">Transmembrane helix</keyword>
<evidence type="ECO:0000313" key="2">
    <source>
        <dbReference type="EMBL" id="BCB77832.1"/>
    </source>
</evidence>
<name>A0A6F8XVE5_9ACTN</name>
<feature type="transmembrane region" description="Helical" evidence="1">
    <location>
        <begin position="93"/>
        <end position="115"/>
    </location>
</feature>
<evidence type="ECO:0000256" key="1">
    <source>
        <dbReference type="SAM" id="Phobius"/>
    </source>
</evidence>
<dbReference type="RefSeq" id="WP_173037517.1">
    <property type="nucleotide sequence ID" value="NZ_AP022870.1"/>
</dbReference>
<gene>
    <name evidence="2" type="ORF">Pflav_042420</name>
</gene>
<organism evidence="2 3">
    <name type="scientific">Phytohabitans flavus</name>
    <dbReference type="NCBI Taxonomy" id="1076124"/>
    <lineage>
        <taxon>Bacteria</taxon>
        <taxon>Bacillati</taxon>
        <taxon>Actinomycetota</taxon>
        <taxon>Actinomycetes</taxon>
        <taxon>Micromonosporales</taxon>
        <taxon>Micromonosporaceae</taxon>
    </lineage>
</organism>
<keyword evidence="3" id="KW-1185">Reference proteome</keyword>
<keyword evidence="1" id="KW-0812">Transmembrane</keyword>
<dbReference type="AlphaFoldDB" id="A0A6F8XVE5"/>
<dbReference type="EMBL" id="AP022870">
    <property type="protein sequence ID" value="BCB77832.1"/>
    <property type="molecule type" value="Genomic_DNA"/>
</dbReference>
<dbReference type="KEGG" id="pfla:Pflav_042420"/>